<dbReference type="NCBIfam" id="TIGR01764">
    <property type="entry name" value="excise"/>
    <property type="match status" value="1"/>
</dbReference>
<evidence type="ECO:0000259" key="1">
    <source>
        <dbReference type="Pfam" id="PF12728"/>
    </source>
</evidence>
<dbReference type="EMBL" id="JAJNCO010000020">
    <property type="protein sequence ID" value="MCD2114399.1"/>
    <property type="molecule type" value="Genomic_DNA"/>
</dbReference>
<comment type="caution">
    <text evidence="2">The sequence shown here is derived from an EMBL/GenBank/DDBJ whole genome shotgun (WGS) entry which is preliminary data.</text>
</comment>
<name>A0AAW4XNP2_RHORH</name>
<dbReference type="GO" id="GO:0003677">
    <property type="term" value="F:DNA binding"/>
    <property type="evidence" value="ECO:0007669"/>
    <property type="project" value="InterPro"/>
</dbReference>
<evidence type="ECO:0000313" key="3">
    <source>
        <dbReference type="Proteomes" id="UP001198630"/>
    </source>
</evidence>
<protein>
    <submittedName>
        <fullName evidence="2">Helix-turn-helix domain-containing protein</fullName>
    </submittedName>
</protein>
<dbReference type="InterPro" id="IPR041657">
    <property type="entry name" value="HTH_17"/>
</dbReference>
<feature type="domain" description="Helix-turn-helix" evidence="1">
    <location>
        <begin position="95"/>
        <end position="140"/>
    </location>
</feature>
<accession>A0AAW4XNP2</accession>
<dbReference type="Proteomes" id="UP001198630">
    <property type="component" value="Unassembled WGS sequence"/>
</dbReference>
<dbReference type="InterPro" id="IPR010093">
    <property type="entry name" value="SinI_DNA-bd"/>
</dbReference>
<dbReference type="Pfam" id="PF12728">
    <property type="entry name" value="HTH_17"/>
    <property type="match status" value="1"/>
</dbReference>
<evidence type="ECO:0000313" key="2">
    <source>
        <dbReference type="EMBL" id="MCD2114399.1"/>
    </source>
</evidence>
<proteinExistence type="predicted"/>
<organism evidence="2 3">
    <name type="scientific">Rhodococcus rhodochrous</name>
    <dbReference type="NCBI Taxonomy" id="1829"/>
    <lineage>
        <taxon>Bacteria</taxon>
        <taxon>Bacillati</taxon>
        <taxon>Actinomycetota</taxon>
        <taxon>Actinomycetes</taxon>
        <taxon>Mycobacteriales</taxon>
        <taxon>Nocardiaceae</taxon>
        <taxon>Rhodococcus</taxon>
    </lineage>
</organism>
<reference evidence="2" key="1">
    <citation type="submission" date="2021-11" db="EMBL/GenBank/DDBJ databases">
        <title>Development of a sustainable strategy for remediation of hydrocarbon-contaminated territories based on the waste exchange concept.</title>
        <authorList>
            <person name="Elkin A."/>
        </authorList>
    </citation>
    <scope>NUCLEOTIDE SEQUENCE</scope>
    <source>
        <strain evidence="2">IEGM 757</strain>
    </source>
</reference>
<gene>
    <name evidence="2" type="ORF">LQ384_25140</name>
</gene>
<dbReference type="AlphaFoldDB" id="A0AAW4XNP2"/>
<dbReference type="RefSeq" id="WP_230792448.1">
    <property type="nucleotide sequence ID" value="NZ_JAJNCO010000020.1"/>
</dbReference>
<sequence>MTAQSYNVIAELDTEFGPENAEQLLDPIADYSGAAGRSELGHAEVIFTVPADSVRQANSTALAILETYPWPLRSVRVLLTADYDRLVDGVDLPPLLSVQEAADRLGISRQAVIKAISTERLPAIRVGGTWIVRESSVLARTQRSA</sequence>